<dbReference type="OrthoDB" id="7163278at2"/>
<dbReference type="KEGG" id="ech:ECH_0866"/>
<name>Q2GFX2_EHRCR</name>
<evidence type="ECO:0000256" key="1">
    <source>
        <dbReference type="SAM" id="Phobius"/>
    </source>
</evidence>
<keyword evidence="3" id="KW-1185">Reference proteome</keyword>
<keyword evidence="1" id="KW-0812">Transmembrane</keyword>
<dbReference type="RefSeq" id="WP_011452863.1">
    <property type="nucleotide sequence ID" value="NC_007799.1"/>
</dbReference>
<dbReference type="AlphaFoldDB" id="Q2GFX2"/>
<dbReference type="HOGENOM" id="CLU_803478_0_0_5"/>
<dbReference type="Proteomes" id="UP000008320">
    <property type="component" value="Chromosome"/>
</dbReference>
<gene>
    <name evidence="2" type="ordered locus">ECH_0866</name>
</gene>
<evidence type="ECO:0000313" key="3">
    <source>
        <dbReference type="Proteomes" id="UP000008320"/>
    </source>
</evidence>
<accession>Q2GFX2</accession>
<evidence type="ECO:0000313" key="2">
    <source>
        <dbReference type="EMBL" id="ABD45230.1"/>
    </source>
</evidence>
<reference evidence="2 3" key="1">
    <citation type="journal article" date="2006" name="PLoS Genet.">
        <title>Comparative genomics of emerging human ehrlichiosis agents.</title>
        <authorList>
            <person name="Dunning Hotopp J.C."/>
            <person name="Lin M."/>
            <person name="Madupu R."/>
            <person name="Crabtree J."/>
            <person name="Angiuoli S.V."/>
            <person name="Eisen J.A."/>
            <person name="Seshadri R."/>
            <person name="Ren Q."/>
            <person name="Wu M."/>
            <person name="Utterback T.R."/>
            <person name="Smith S."/>
            <person name="Lewis M."/>
            <person name="Khouri H."/>
            <person name="Zhang C."/>
            <person name="Niu H."/>
            <person name="Lin Q."/>
            <person name="Ohashi N."/>
            <person name="Zhi N."/>
            <person name="Nelson W."/>
            <person name="Brinkac L.M."/>
            <person name="Dodson R.J."/>
            <person name="Rosovitz M.J."/>
            <person name="Sundaram J."/>
            <person name="Daugherty S.C."/>
            <person name="Davidsen T."/>
            <person name="Durkin A.S."/>
            <person name="Gwinn M."/>
            <person name="Haft D.H."/>
            <person name="Selengut J.D."/>
            <person name="Sullivan S.A."/>
            <person name="Zafar N."/>
            <person name="Zhou L."/>
            <person name="Benahmed F."/>
            <person name="Forberger H."/>
            <person name="Halpin R."/>
            <person name="Mulligan S."/>
            <person name="Robinson J."/>
            <person name="White O."/>
            <person name="Rikihisa Y."/>
            <person name="Tettelin H."/>
        </authorList>
    </citation>
    <scope>NUCLEOTIDE SEQUENCE [LARGE SCALE GENOMIC DNA]</scope>
    <source>
        <strain evidence="3">ATCC CRL-10679 / Arkansas</strain>
    </source>
</reference>
<organism evidence="2 3">
    <name type="scientific">Ehrlichia chaffeensis (strain ATCC CRL-10679 / Arkansas)</name>
    <dbReference type="NCBI Taxonomy" id="205920"/>
    <lineage>
        <taxon>Bacteria</taxon>
        <taxon>Pseudomonadati</taxon>
        <taxon>Pseudomonadota</taxon>
        <taxon>Alphaproteobacteria</taxon>
        <taxon>Rickettsiales</taxon>
        <taxon>Anaplasmataceae</taxon>
        <taxon>Ehrlichia</taxon>
    </lineage>
</organism>
<dbReference type="EMBL" id="CP000236">
    <property type="protein sequence ID" value="ABD45230.1"/>
    <property type="molecule type" value="Genomic_DNA"/>
</dbReference>
<keyword evidence="1" id="KW-1133">Transmembrane helix</keyword>
<feature type="transmembrane region" description="Helical" evidence="1">
    <location>
        <begin position="6"/>
        <end position="29"/>
    </location>
</feature>
<keyword evidence="1" id="KW-0472">Membrane</keyword>
<protein>
    <submittedName>
        <fullName evidence="2">Uncharacterized protein</fullName>
    </submittedName>
</protein>
<sequence length="330" mass="37763">MDYLSSIAITLILLIIVFIVILIIALRIFKDSKIDTIEIFQQHLTSMSQENVLQVMFPTTKQTINTDIINCNAFLTDICRTDITIQNTKINRDRIKNILSGYINTQQSTKLTDKHSSYLSNISNTNLRNRTLAAAILEQMCSNVKPNIVIKESIIHELISCLHQGCFFSISYKIINSIFNKGSEEDPNYIVRGRNTNTSIKIKNSHIIICDIKNDILINDKGNVDTAKYILTSKLTFSISSNPKNSYSPISYKDIKLTLHFPKNMRQYITSEKPVRNVQENLPHAVLVKKSRNTLVYQLPSFTSNSILLEYYNKLLQNAESIQPLEHLHH</sequence>
<proteinExistence type="predicted"/>